<dbReference type="SMART" id="SM01126">
    <property type="entry name" value="DDE_Tnp_IS1595"/>
    <property type="match status" value="1"/>
</dbReference>
<dbReference type="InterPro" id="IPR053164">
    <property type="entry name" value="IS1016-like_transposase"/>
</dbReference>
<evidence type="ECO:0000313" key="2">
    <source>
        <dbReference type="EMBL" id="EEQ81255.1"/>
    </source>
</evidence>
<dbReference type="InParanoid" id="C4VBZ7"/>
<name>C4VBZ7_VAIC1</name>
<dbReference type="HOGENOM" id="CLU_044348_8_0_1"/>
<dbReference type="OrthoDB" id="10052789at2759"/>
<dbReference type="Proteomes" id="UP000009082">
    <property type="component" value="Unassembled WGS sequence"/>
</dbReference>
<dbReference type="AlphaFoldDB" id="C4VBZ7"/>
<accession>C4VBZ7</accession>
<sequence length="221" mass="25117">MLNIDHRSYKNIILKFLSPVKFDFTDDKLGGPSKIIQIDETALNHSIKAQGGKIPANKTDALCIVKFEENINGTYACVKENKKALTILPIICANVASNSIIHTDEHKSYSALNNMGFVHDTVCHKYTFINPETGANTQAVESFNNSLKLDIKKRSKKGLRQEFLKEFGWKFNNTVDGFEMIISIIELNFNIIFFLKNWVLLHLKNIFMPTGHKNATDPYHL</sequence>
<feature type="domain" description="ISXO2-like transposase" evidence="1">
    <location>
        <begin position="28"/>
        <end position="172"/>
    </location>
</feature>
<evidence type="ECO:0000259" key="1">
    <source>
        <dbReference type="SMART" id="SM01126"/>
    </source>
</evidence>
<reference evidence="2 3" key="1">
    <citation type="journal article" date="2009" name="PLoS Pathog.">
        <title>Genomic analyses of the microsporidian Nosema ceranae, an emergent pathogen of honey bees.</title>
        <authorList>
            <person name="Cornman R.S."/>
            <person name="Chen Y.P."/>
            <person name="Schatz M.C."/>
            <person name="Street C."/>
            <person name="Zhao Y."/>
            <person name="Desany B."/>
            <person name="Egholm M."/>
            <person name="Hutchison S."/>
            <person name="Pettis J.S."/>
            <person name="Lipkin W.I."/>
            <person name="Evans J.D."/>
        </authorList>
    </citation>
    <scope>NUCLEOTIDE SEQUENCE [LARGE SCALE GENOMIC DNA]</scope>
    <source>
        <strain evidence="2 3">BRL01</strain>
    </source>
</reference>
<dbReference type="PANTHER" id="PTHR47163:SF2">
    <property type="entry name" value="SI:DKEY-17M8.2"/>
    <property type="match status" value="1"/>
</dbReference>
<gene>
    <name evidence="2" type="ORF">NCER_102418</name>
</gene>
<proteinExistence type="predicted"/>
<dbReference type="VEuPathDB" id="MicrosporidiaDB:NCER_102418"/>
<organism evidence="2 3">
    <name type="scientific">Vairimorpha ceranae (strain BRL01)</name>
    <name type="common">Microsporidian parasite</name>
    <name type="synonym">Nosema ceranae</name>
    <dbReference type="NCBI Taxonomy" id="578460"/>
    <lineage>
        <taxon>Eukaryota</taxon>
        <taxon>Fungi</taxon>
        <taxon>Fungi incertae sedis</taxon>
        <taxon>Microsporidia</taxon>
        <taxon>Nosematidae</taxon>
        <taxon>Vairimorpha</taxon>
    </lineage>
</organism>
<dbReference type="PANTHER" id="PTHR47163">
    <property type="entry name" value="DDE_TNP_IS1595 DOMAIN-CONTAINING PROTEIN"/>
    <property type="match status" value="1"/>
</dbReference>
<dbReference type="Pfam" id="PF12762">
    <property type="entry name" value="DDE_Tnp_IS1595"/>
    <property type="match status" value="1"/>
</dbReference>
<dbReference type="STRING" id="578460.C4VBZ7"/>
<evidence type="ECO:0000313" key="3">
    <source>
        <dbReference type="Proteomes" id="UP000009082"/>
    </source>
</evidence>
<protein>
    <recommendedName>
        <fullName evidence="1">ISXO2-like transposase domain-containing protein</fullName>
    </recommendedName>
</protein>
<dbReference type="InterPro" id="IPR024445">
    <property type="entry name" value="Tnp_ISXO2-like"/>
</dbReference>
<comment type="caution">
    <text evidence="2">The sequence shown here is derived from an EMBL/GenBank/DDBJ whole genome shotgun (WGS) entry which is preliminary data.</text>
</comment>
<dbReference type="EMBL" id="ACOL01001335">
    <property type="protein sequence ID" value="EEQ81255.1"/>
    <property type="molecule type" value="Genomic_DNA"/>
</dbReference>
<dbReference type="KEGG" id="nce:NCER_102418"/>